<protein>
    <recommendedName>
        <fullName evidence="5">Zinc finger RING-type eukaryotic domain-containing protein</fullName>
    </recommendedName>
</protein>
<evidence type="ECO:0000259" key="5">
    <source>
        <dbReference type="Pfam" id="PF13445"/>
    </source>
</evidence>
<dbReference type="InterPro" id="IPR027370">
    <property type="entry name" value="Znf-RING_euk"/>
</dbReference>
<evidence type="ECO:0000256" key="4">
    <source>
        <dbReference type="SAM" id="MobiDB-lite"/>
    </source>
</evidence>
<dbReference type="Gene3D" id="3.30.40.10">
    <property type="entry name" value="Zinc/RING finger domain, C3HC4 (zinc finger)"/>
    <property type="match status" value="1"/>
</dbReference>
<feature type="compositionally biased region" description="Basic residues" evidence="4">
    <location>
        <begin position="262"/>
        <end position="275"/>
    </location>
</feature>
<gene>
    <name evidence="6" type="ORF">OEA41_002305</name>
</gene>
<keyword evidence="2" id="KW-0863">Zinc-finger</keyword>
<dbReference type="PROSITE" id="PS00518">
    <property type="entry name" value="ZF_RING_1"/>
    <property type="match status" value="1"/>
</dbReference>
<name>A0AAD9ZBQ9_9LECA</name>
<keyword evidence="1" id="KW-0479">Metal-binding</keyword>
<feature type="compositionally biased region" description="Low complexity" evidence="4">
    <location>
        <begin position="610"/>
        <end position="630"/>
    </location>
</feature>
<evidence type="ECO:0000256" key="3">
    <source>
        <dbReference type="ARBA" id="ARBA00022833"/>
    </source>
</evidence>
<dbReference type="Proteomes" id="UP001276659">
    <property type="component" value="Unassembled WGS sequence"/>
</dbReference>
<feature type="region of interest" description="Disordered" evidence="4">
    <location>
        <begin position="506"/>
        <end position="632"/>
    </location>
</feature>
<feature type="region of interest" description="Disordered" evidence="4">
    <location>
        <begin position="20"/>
        <end position="49"/>
    </location>
</feature>
<feature type="region of interest" description="Disordered" evidence="4">
    <location>
        <begin position="221"/>
        <end position="401"/>
    </location>
</feature>
<evidence type="ECO:0000256" key="1">
    <source>
        <dbReference type="ARBA" id="ARBA00022723"/>
    </source>
</evidence>
<feature type="compositionally biased region" description="Polar residues" evidence="4">
    <location>
        <begin position="561"/>
        <end position="607"/>
    </location>
</feature>
<dbReference type="InterPro" id="IPR017907">
    <property type="entry name" value="Znf_RING_CS"/>
</dbReference>
<feature type="compositionally biased region" description="Low complexity" evidence="4">
    <location>
        <begin position="309"/>
        <end position="321"/>
    </location>
</feature>
<dbReference type="EMBL" id="JASNWA010000006">
    <property type="protein sequence ID" value="KAK3175059.1"/>
    <property type="molecule type" value="Genomic_DNA"/>
</dbReference>
<feature type="region of interest" description="Disordered" evidence="4">
    <location>
        <begin position="102"/>
        <end position="205"/>
    </location>
</feature>
<evidence type="ECO:0000256" key="2">
    <source>
        <dbReference type="ARBA" id="ARBA00022771"/>
    </source>
</evidence>
<evidence type="ECO:0000313" key="7">
    <source>
        <dbReference type="Proteomes" id="UP001276659"/>
    </source>
</evidence>
<accession>A0AAD9ZBQ9</accession>
<reference evidence="6" key="1">
    <citation type="submission" date="2022-11" db="EMBL/GenBank/DDBJ databases">
        <title>Chromosomal genome sequence assembly and mating type (MAT) locus characterization of the leprose asexual lichenized fungus Lepraria neglecta (Nyl.) Erichsen.</title>
        <authorList>
            <person name="Allen J.L."/>
            <person name="Pfeffer B."/>
        </authorList>
    </citation>
    <scope>NUCLEOTIDE SEQUENCE</scope>
    <source>
        <strain evidence="6">Allen 5258</strain>
    </source>
</reference>
<comment type="caution">
    <text evidence="6">The sequence shown here is derived from an EMBL/GenBank/DDBJ whole genome shotgun (WGS) entry which is preliminary data.</text>
</comment>
<feature type="compositionally biased region" description="Polar residues" evidence="4">
    <location>
        <begin position="134"/>
        <end position="146"/>
    </location>
</feature>
<organism evidence="6 7">
    <name type="scientific">Lepraria neglecta</name>
    <dbReference type="NCBI Taxonomy" id="209136"/>
    <lineage>
        <taxon>Eukaryota</taxon>
        <taxon>Fungi</taxon>
        <taxon>Dikarya</taxon>
        <taxon>Ascomycota</taxon>
        <taxon>Pezizomycotina</taxon>
        <taxon>Lecanoromycetes</taxon>
        <taxon>OSLEUM clade</taxon>
        <taxon>Lecanoromycetidae</taxon>
        <taxon>Lecanorales</taxon>
        <taxon>Lecanorineae</taxon>
        <taxon>Stereocaulaceae</taxon>
        <taxon>Lepraria</taxon>
    </lineage>
</organism>
<feature type="domain" description="Zinc finger RING-type eukaryotic" evidence="5">
    <location>
        <begin position="690"/>
        <end position="718"/>
    </location>
</feature>
<dbReference type="GO" id="GO:0008270">
    <property type="term" value="F:zinc ion binding"/>
    <property type="evidence" value="ECO:0007669"/>
    <property type="project" value="UniProtKB-KW"/>
</dbReference>
<feature type="compositionally biased region" description="Polar residues" evidence="4">
    <location>
        <begin position="514"/>
        <end position="525"/>
    </location>
</feature>
<dbReference type="Pfam" id="PF13445">
    <property type="entry name" value="zf-RING_UBOX"/>
    <property type="match status" value="1"/>
</dbReference>
<keyword evidence="3" id="KW-0862">Zinc</keyword>
<feature type="compositionally biased region" description="Low complexity" evidence="4">
    <location>
        <begin position="162"/>
        <end position="177"/>
    </location>
</feature>
<dbReference type="AlphaFoldDB" id="A0AAD9ZBQ9"/>
<feature type="compositionally biased region" description="Low complexity" evidence="4">
    <location>
        <begin position="348"/>
        <end position="358"/>
    </location>
</feature>
<sequence>MEDLQTKGVLLDSIETHRNHLLSEEEQRISSFRKGKLPATEQDEEREAQLEKQLKDLADNYKSISENAATRRRDSARGAHVERISLVSCRDWPLGAQSNVIQESLESSSEDDEPLWNPLTNSYAHRETGFEPGPSNSRYQSYTPQSSEDDYHDIFETLTADSPPSQGSHTSSSTSPHPIRPTDTGLSDHEREGPAAPPASTRLGRFSLNNFMSWMSPRVKGAVWRGKSSDTPPDKLGPAPAREERERSNGSSKSQMPLSHASRLKKSPTHMRRPKPHDQLDDTYFMHGALSTGTPKTSYDGFTPDTRSSSDSSKSAALLESRSIDRSLVGSTGTDSSQSSDEPATDPSAQSSQARASRGTASEKRANDDVANDMSLEEESSASSSDDSQESAREENNFEASRREAIRLESLFRQQEQDRELAERLARDEDLATSLQDLEIRNDESSTLLAINLANGFVQDQGAFALHQLEEQEMALQFQNAVSMQEIQLQADMEFAMRLQNESSMLESDRNLAQRLQSGSSTPDSSMAMGFDDTYQSVVPETPFPQRADEGFENPVRTPHSVFSNPFSSAFASRTQPMHSQPRSSRQSGMVGAKTQQRKGNQSNQPGQAWRGQGWKRQEWQGQEWQGQEQNDSADISFLQKIQQEEDQRFVRDRAEAQRMQITLQAQDRVAQDKIKAEQAAIKREEFAECLICTDDFDRAEMVRPCGHWYCRGCLTGMNPYLWGLDRVLIPFMQQERSVMPTIRSRGSLSGVVNVIYPLISWRGSLEQHSYGTIKPPSWRDPRQTHYTAVIRTVQGSYRLPIFMEIMALAANVGVRPAATVAPEHILGSCAVKTRIPKRSRHWPVSRAGNLARVVRI</sequence>
<keyword evidence="7" id="KW-1185">Reference proteome</keyword>
<evidence type="ECO:0000313" key="6">
    <source>
        <dbReference type="EMBL" id="KAK3175059.1"/>
    </source>
</evidence>
<feature type="compositionally biased region" description="Low complexity" evidence="4">
    <location>
        <begin position="330"/>
        <end position="341"/>
    </location>
</feature>
<proteinExistence type="predicted"/>
<feature type="compositionally biased region" description="Basic and acidic residues" evidence="4">
    <location>
        <begin position="390"/>
        <end position="401"/>
    </location>
</feature>
<dbReference type="SUPFAM" id="SSF57850">
    <property type="entry name" value="RING/U-box"/>
    <property type="match status" value="1"/>
</dbReference>
<dbReference type="InterPro" id="IPR013083">
    <property type="entry name" value="Znf_RING/FYVE/PHD"/>
</dbReference>